<sequence>MNCSVDNHASRAMRIIIGALAFCALMTQPALADASDDPRDLSVIGKWKLTSVLDYAEIASLDERGARKLVGKIASISEASFKLGTRVCEDPDLSAEWVEPELHLRDQVHASAENLRLPNPVTVIDLTCTIAYVRDSDHLVILWKGVLFDTVRVKADATGKKARQPQPRPAGKAEPDKVQRALMPFEAP</sequence>
<keyword evidence="2" id="KW-0732">Signal</keyword>
<feature type="signal peptide" evidence="2">
    <location>
        <begin position="1"/>
        <end position="32"/>
    </location>
</feature>
<proteinExistence type="predicted"/>
<feature type="chain" id="PRO_5021991405" evidence="2">
    <location>
        <begin position="33"/>
        <end position="188"/>
    </location>
</feature>
<evidence type="ECO:0000313" key="3">
    <source>
        <dbReference type="EMBL" id="TWI50113.1"/>
    </source>
</evidence>
<reference evidence="3 4" key="1">
    <citation type="journal article" date="2015" name="Stand. Genomic Sci.">
        <title>Genomic Encyclopedia of Bacterial and Archaeal Type Strains, Phase III: the genomes of soil and plant-associated and newly described type strains.</title>
        <authorList>
            <person name="Whitman W.B."/>
            <person name="Woyke T."/>
            <person name="Klenk H.P."/>
            <person name="Zhou Y."/>
            <person name="Lilburn T.G."/>
            <person name="Beck B.J."/>
            <person name="De Vos P."/>
            <person name="Vandamme P."/>
            <person name="Eisen J.A."/>
            <person name="Garrity G."/>
            <person name="Hugenholtz P."/>
            <person name="Kyrpides N.C."/>
        </authorList>
    </citation>
    <scope>NUCLEOTIDE SEQUENCE [LARGE SCALE GENOMIC DNA]</scope>
    <source>
        <strain evidence="3 4">CGMCC 1.10685</strain>
    </source>
</reference>
<evidence type="ECO:0000313" key="4">
    <source>
        <dbReference type="Proteomes" id="UP000315112"/>
    </source>
</evidence>
<comment type="caution">
    <text evidence="3">The sequence shown here is derived from an EMBL/GenBank/DDBJ whole genome shotgun (WGS) entry which is preliminary data.</text>
</comment>
<dbReference type="EMBL" id="VLKW01000002">
    <property type="protein sequence ID" value="TWI50113.1"/>
    <property type="molecule type" value="Genomic_DNA"/>
</dbReference>
<organism evidence="3 4">
    <name type="scientific">Pseudoduganella flava</name>
    <dbReference type="NCBI Taxonomy" id="871742"/>
    <lineage>
        <taxon>Bacteria</taxon>
        <taxon>Pseudomonadati</taxon>
        <taxon>Pseudomonadota</taxon>
        <taxon>Betaproteobacteria</taxon>
        <taxon>Burkholderiales</taxon>
        <taxon>Oxalobacteraceae</taxon>
        <taxon>Telluria group</taxon>
        <taxon>Pseudoduganella</taxon>
    </lineage>
</organism>
<protein>
    <submittedName>
        <fullName evidence="3">Uncharacterized protein</fullName>
    </submittedName>
</protein>
<evidence type="ECO:0000256" key="2">
    <source>
        <dbReference type="SAM" id="SignalP"/>
    </source>
</evidence>
<feature type="region of interest" description="Disordered" evidence="1">
    <location>
        <begin position="157"/>
        <end position="188"/>
    </location>
</feature>
<evidence type="ECO:0000256" key="1">
    <source>
        <dbReference type="SAM" id="MobiDB-lite"/>
    </source>
</evidence>
<gene>
    <name evidence="3" type="ORF">IP92_01342</name>
</gene>
<accession>A0A562Q0F4</accession>
<dbReference type="Proteomes" id="UP000315112">
    <property type="component" value="Unassembled WGS sequence"/>
</dbReference>
<name>A0A562Q0F4_9BURK</name>
<dbReference type="AlphaFoldDB" id="A0A562Q0F4"/>